<evidence type="ECO:0000256" key="1">
    <source>
        <dbReference type="SAM" id="MobiDB-lite"/>
    </source>
</evidence>
<sequence length="114" mass="11491">MAVGAVSMKLMTDLPAVAGMLGELPNVPTRYENPSKVEDAVGVCGRCEADDGEDGLPLVRGPGHPREGGDELGGGRPDVGGGGEEPEGVDDCQVIGEEGRPHGKVLALDGADGT</sequence>
<dbReference type="Proteomes" id="UP000169752">
    <property type="component" value="Segment"/>
</dbReference>
<organism evidence="2 3">
    <name type="scientific">Cyprinid herpesvirus 3</name>
    <name type="common">CyHV-3</name>
    <dbReference type="NCBI Taxonomy" id="180230"/>
    <lineage>
        <taxon>Viruses</taxon>
        <taxon>Duplodnaviria</taxon>
        <taxon>Heunggongvirae</taxon>
        <taxon>Peploviricota</taxon>
        <taxon>Herviviricetes</taxon>
        <taxon>Herpesvirales</taxon>
        <taxon>Alloherpesviridae</taxon>
        <taxon>Cyvirus</taxon>
        <taxon>Cyvirus cyprinidallo3</taxon>
    </lineage>
</organism>
<feature type="region of interest" description="Disordered" evidence="1">
    <location>
        <begin position="51"/>
        <end position="114"/>
    </location>
</feature>
<reference evidence="2 3" key="1">
    <citation type="journal article" date="2007" name="J. Virol.">
        <title>Genome sequences of three koi herpesvirus isolates representing the expanding distribution of an emerging disease threatening koi and common carp worldwide.</title>
        <authorList>
            <person name="Aoki T."/>
            <person name="Hirono I."/>
            <person name="Kurokawa K."/>
            <person name="Fukuda H."/>
            <person name="Nahary R."/>
            <person name="Eldar A."/>
            <person name="Davison A.J."/>
            <person name="Waltzek T.B."/>
            <person name="Bercovier H."/>
            <person name="Hedrick R.P."/>
        </authorList>
    </citation>
    <scope>NUCLEOTIDE SEQUENCE [LARGE SCALE GENOMIC DNA]</scope>
    <source>
        <strain evidence="2">TUMST1</strain>
    </source>
</reference>
<dbReference type="EMBL" id="AP008984">
    <property type="protein sequence ID" value="BAF48838.1"/>
    <property type="molecule type" value="Genomic_DNA"/>
</dbReference>
<accession>A4FTD3</accession>
<proteinExistence type="predicted"/>
<protein>
    <submittedName>
        <fullName evidence="2">Uncharacterized protein</fullName>
    </submittedName>
</protein>
<gene>
    <name evidence="2" type="ORF">KHVJ034</name>
</gene>
<evidence type="ECO:0000313" key="2">
    <source>
        <dbReference type="EMBL" id="BAF48838.1"/>
    </source>
</evidence>
<name>A4FTD3_CYHV3</name>
<evidence type="ECO:0000313" key="3">
    <source>
        <dbReference type="Proteomes" id="UP000169752"/>
    </source>
</evidence>
<feature type="compositionally biased region" description="Gly residues" evidence="1">
    <location>
        <begin position="71"/>
        <end position="83"/>
    </location>
</feature>